<keyword evidence="6" id="KW-1185">Reference proteome</keyword>
<dbReference type="OrthoDB" id="6506763at2"/>
<keyword evidence="2" id="KW-0238">DNA-binding</keyword>
<dbReference type="Pfam" id="PF12833">
    <property type="entry name" value="HTH_18"/>
    <property type="match status" value="1"/>
</dbReference>
<feature type="domain" description="HTH araC/xylS-type" evidence="4">
    <location>
        <begin position="242"/>
        <end position="340"/>
    </location>
</feature>
<sequence length="343" mass="37382">MSARPSSGNSAGQISARFGAGLLEQLRGMGIPPDRLLPESRLREIRQSDARTQMPLSEWVAIMEAAIHISGDPDLALRAGAGIKPGQLGLLGHVLMSCATVGEAIRQAGRYLRLLHAIGGAEPAVRNGQLEVPMSWSDGSLPSPLIAQFRLAACAGMGRWLTGLPELRMDAYFQFPAPPDLGIYRRVFGGALHFGQPQTKLAHPADYLQLPVAMADAAMQRLAQAQAEALLRELDTDSAFLRELDAVLTRGLPLGRVSLEQSAAALKLSTRTLHRRLEREGTSFRAELDRARQRSAEALLRDPRVTLADTAFLLGYTEQSSFQQAFKRWTGRTPGQYRAALSR</sequence>
<proteinExistence type="predicted"/>
<evidence type="ECO:0000313" key="5">
    <source>
        <dbReference type="EMBL" id="PPE73194.1"/>
    </source>
</evidence>
<protein>
    <recommendedName>
        <fullName evidence="4">HTH araC/xylS-type domain-containing protein</fullName>
    </recommendedName>
</protein>
<dbReference type="RefSeq" id="WP_104231233.1">
    <property type="nucleotide sequence ID" value="NZ_PSNW01000008.1"/>
</dbReference>
<dbReference type="GO" id="GO:0000976">
    <property type="term" value="F:transcription cis-regulatory region binding"/>
    <property type="evidence" value="ECO:0007669"/>
    <property type="project" value="TreeGrafter"/>
</dbReference>
<dbReference type="Gene3D" id="1.10.10.60">
    <property type="entry name" value="Homeodomain-like"/>
    <property type="match status" value="1"/>
</dbReference>
<dbReference type="GO" id="GO:0003700">
    <property type="term" value="F:DNA-binding transcription factor activity"/>
    <property type="evidence" value="ECO:0007669"/>
    <property type="project" value="InterPro"/>
</dbReference>
<accession>A0A2S5TDW8</accession>
<dbReference type="SUPFAM" id="SSF46689">
    <property type="entry name" value="Homeodomain-like"/>
    <property type="match status" value="1"/>
</dbReference>
<name>A0A2S5TDW8_9GAMM</name>
<dbReference type="GO" id="GO:0005829">
    <property type="term" value="C:cytosol"/>
    <property type="evidence" value="ECO:0007669"/>
    <property type="project" value="TreeGrafter"/>
</dbReference>
<dbReference type="Proteomes" id="UP000238220">
    <property type="component" value="Unassembled WGS sequence"/>
</dbReference>
<evidence type="ECO:0000256" key="1">
    <source>
        <dbReference type="ARBA" id="ARBA00023015"/>
    </source>
</evidence>
<evidence type="ECO:0000313" key="6">
    <source>
        <dbReference type="Proteomes" id="UP000238220"/>
    </source>
</evidence>
<evidence type="ECO:0000256" key="3">
    <source>
        <dbReference type="ARBA" id="ARBA00023163"/>
    </source>
</evidence>
<keyword evidence="1" id="KW-0805">Transcription regulation</keyword>
<keyword evidence="3" id="KW-0804">Transcription</keyword>
<evidence type="ECO:0000259" key="4">
    <source>
        <dbReference type="PROSITE" id="PS01124"/>
    </source>
</evidence>
<dbReference type="PANTHER" id="PTHR47894:SF1">
    <property type="entry name" value="HTH-TYPE TRANSCRIPTIONAL REGULATOR VQSM"/>
    <property type="match status" value="1"/>
</dbReference>
<organism evidence="5 6">
    <name type="scientific">Solimonas fluminis</name>
    <dbReference type="NCBI Taxonomy" id="2086571"/>
    <lineage>
        <taxon>Bacteria</taxon>
        <taxon>Pseudomonadati</taxon>
        <taxon>Pseudomonadota</taxon>
        <taxon>Gammaproteobacteria</taxon>
        <taxon>Nevskiales</taxon>
        <taxon>Nevskiaceae</taxon>
        <taxon>Solimonas</taxon>
    </lineage>
</organism>
<reference evidence="5 6" key="1">
    <citation type="submission" date="2018-02" db="EMBL/GenBank/DDBJ databases">
        <title>Genome sequencing of Solimonas sp. HR-BB.</title>
        <authorList>
            <person name="Lee Y."/>
            <person name="Jeon C.O."/>
        </authorList>
    </citation>
    <scope>NUCLEOTIDE SEQUENCE [LARGE SCALE GENOMIC DNA]</scope>
    <source>
        <strain evidence="5 6">HR-BB</strain>
    </source>
</reference>
<dbReference type="PANTHER" id="PTHR47894">
    <property type="entry name" value="HTH-TYPE TRANSCRIPTIONAL REGULATOR GADX"/>
    <property type="match status" value="1"/>
</dbReference>
<dbReference type="SMART" id="SM00342">
    <property type="entry name" value="HTH_ARAC"/>
    <property type="match status" value="1"/>
</dbReference>
<gene>
    <name evidence="5" type="ORF">C3942_15365</name>
</gene>
<dbReference type="Pfam" id="PF12625">
    <property type="entry name" value="Arabinose_bd"/>
    <property type="match status" value="1"/>
</dbReference>
<comment type="caution">
    <text evidence="5">The sequence shown here is derived from an EMBL/GenBank/DDBJ whole genome shotgun (WGS) entry which is preliminary data.</text>
</comment>
<dbReference type="InterPro" id="IPR018060">
    <property type="entry name" value="HTH_AraC"/>
</dbReference>
<dbReference type="PROSITE" id="PS01124">
    <property type="entry name" value="HTH_ARAC_FAMILY_2"/>
    <property type="match status" value="1"/>
</dbReference>
<dbReference type="EMBL" id="PSNW01000008">
    <property type="protein sequence ID" value="PPE73194.1"/>
    <property type="molecule type" value="Genomic_DNA"/>
</dbReference>
<evidence type="ECO:0000256" key="2">
    <source>
        <dbReference type="ARBA" id="ARBA00023125"/>
    </source>
</evidence>
<dbReference type="InterPro" id="IPR032687">
    <property type="entry name" value="AraC-type_N"/>
</dbReference>
<dbReference type="InterPro" id="IPR009057">
    <property type="entry name" value="Homeodomain-like_sf"/>
</dbReference>
<dbReference type="AlphaFoldDB" id="A0A2S5TDW8"/>